<gene>
    <name evidence="1" type="ORF">SAMN05421736_1247</name>
</gene>
<name>A0A1H3UQG9_9BACI</name>
<dbReference type="EMBL" id="FNPI01000024">
    <property type="protein sequence ID" value="SDZ64135.1"/>
    <property type="molecule type" value="Genomic_DNA"/>
</dbReference>
<proteinExistence type="predicted"/>
<reference evidence="2" key="1">
    <citation type="submission" date="2016-10" db="EMBL/GenBank/DDBJ databases">
        <authorList>
            <person name="Varghese N."/>
            <person name="Submissions S."/>
        </authorList>
    </citation>
    <scope>NUCLEOTIDE SEQUENCE [LARGE SCALE GENOMIC DNA]</scope>
    <source>
        <strain evidence="2">SP</strain>
    </source>
</reference>
<dbReference type="AlphaFoldDB" id="A0A1H3UQG9"/>
<organism evidence="1 2">
    <name type="scientific">Evansella caseinilytica</name>
    <dbReference type="NCBI Taxonomy" id="1503961"/>
    <lineage>
        <taxon>Bacteria</taxon>
        <taxon>Bacillati</taxon>
        <taxon>Bacillota</taxon>
        <taxon>Bacilli</taxon>
        <taxon>Bacillales</taxon>
        <taxon>Bacillaceae</taxon>
        <taxon>Evansella</taxon>
    </lineage>
</organism>
<dbReference type="Proteomes" id="UP000198935">
    <property type="component" value="Unassembled WGS sequence"/>
</dbReference>
<evidence type="ECO:0000313" key="1">
    <source>
        <dbReference type="EMBL" id="SDZ64135.1"/>
    </source>
</evidence>
<protein>
    <submittedName>
        <fullName evidence="1">Uncharacterized protein</fullName>
    </submittedName>
</protein>
<evidence type="ECO:0000313" key="2">
    <source>
        <dbReference type="Proteomes" id="UP000198935"/>
    </source>
</evidence>
<sequence length="51" mass="5882">MHSFQAGCEWFSRNQDGDIPLLDLHVLHRVNLRRVTADAGREWYLSGIGGW</sequence>
<accession>A0A1H3UQG9</accession>
<keyword evidence="2" id="KW-1185">Reference proteome</keyword>